<dbReference type="SUPFAM" id="SSF109709">
    <property type="entry name" value="KorB DNA-binding domain-like"/>
    <property type="match status" value="1"/>
</dbReference>
<dbReference type="InterPro" id="IPR050336">
    <property type="entry name" value="Chromosome_partition/occlusion"/>
</dbReference>
<protein>
    <submittedName>
        <fullName evidence="6">ParB/RepB/Spo0J family partition protein</fullName>
    </submittedName>
</protein>
<evidence type="ECO:0000313" key="6">
    <source>
        <dbReference type="EMBL" id="MCW7752852.1"/>
    </source>
</evidence>
<accession>A0ABT3N735</accession>
<dbReference type="InterPro" id="IPR041468">
    <property type="entry name" value="HTH_ParB/Spo0J"/>
</dbReference>
<dbReference type="InterPro" id="IPR057240">
    <property type="entry name" value="ParB_dimer_C"/>
</dbReference>
<dbReference type="CDD" id="cd16393">
    <property type="entry name" value="SPO0J_N"/>
    <property type="match status" value="1"/>
</dbReference>
<keyword evidence="2" id="KW-0159">Chromosome partition</keyword>
<comment type="caution">
    <text evidence="6">The sequence shown here is derived from an EMBL/GenBank/DDBJ whole genome shotgun (WGS) entry which is preliminary data.</text>
</comment>
<dbReference type="SUPFAM" id="SSF110849">
    <property type="entry name" value="ParB/Sulfiredoxin"/>
    <property type="match status" value="1"/>
</dbReference>
<gene>
    <name evidence="6" type="ORF">OOT00_02515</name>
</gene>
<evidence type="ECO:0000256" key="2">
    <source>
        <dbReference type="ARBA" id="ARBA00022829"/>
    </source>
</evidence>
<dbReference type="Gene3D" id="1.10.10.2830">
    <property type="match status" value="1"/>
</dbReference>
<dbReference type="InterPro" id="IPR003115">
    <property type="entry name" value="ParB_N"/>
</dbReference>
<evidence type="ECO:0000256" key="1">
    <source>
        <dbReference type="ARBA" id="ARBA00006295"/>
    </source>
</evidence>
<organism evidence="6 7">
    <name type="scientific">Desulfobotulus pelophilus</name>
    <dbReference type="NCBI Taxonomy" id="2823377"/>
    <lineage>
        <taxon>Bacteria</taxon>
        <taxon>Pseudomonadati</taxon>
        <taxon>Thermodesulfobacteriota</taxon>
        <taxon>Desulfobacteria</taxon>
        <taxon>Desulfobacterales</taxon>
        <taxon>Desulfobacteraceae</taxon>
        <taxon>Desulfobotulus</taxon>
    </lineage>
</organism>
<keyword evidence="3" id="KW-0238">DNA-binding</keyword>
<sequence>MTDSEAPSKKLRKKSGLGRGLSSLIPDIEATDNHAATSDSHQQATLPIADLQPNPFQPRRYFDPASLQELAESIRSEGILQPVLVRRVNRIYQIIAGERRVRAADLAGLDAVPVIVRELDDLRMLQVAIVENIQRNDLSPMEEARAYQQLVTEFGMTQEAVAASVGKSRSSITNFIRLLQLPDPVQQAMDQGTLSMGHGRALLGLERETLLLQAFHQVVEKKLSVRECEALVKKLLTPSQATETSSTPSLPEDYRKMAQHLSDTFGFPVRIRGNASSGRLEIPYQSTEDFDNLMHRLELLSKQSK</sequence>
<evidence type="ECO:0000259" key="5">
    <source>
        <dbReference type="SMART" id="SM00470"/>
    </source>
</evidence>
<dbReference type="Proteomes" id="UP001209681">
    <property type="component" value="Unassembled WGS sequence"/>
</dbReference>
<dbReference type="InterPro" id="IPR036086">
    <property type="entry name" value="ParB/Sulfiredoxin_sf"/>
</dbReference>
<name>A0ABT3N735_9BACT</name>
<dbReference type="NCBIfam" id="TIGR00180">
    <property type="entry name" value="parB_part"/>
    <property type="match status" value="1"/>
</dbReference>
<dbReference type="PANTHER" id="PTHR33375:SF1">
    <property type="entry name" value="CHROMOSOME-PARTITIONING PROTEIN PARB-RELATED"/>
    <property type="match status" value="1"/>
</dbReference>
<feature type="region of interest" description="Disordered" evidence="4">
    <location>
        <begin position="1"/>
        <end position="53"/>
    </location>
</feature>
<dbReference type="Gene3D" id="3.90.1530.30">
    <property type="match status" value="1"/>
</dbReference>
<reference evidence="6 7" key="1">
    <citation type="submission" date="2022-11" db="EMBL/GenBank/DDBJ databases">
        <title>Desulfobotulus tamanensis H1 sp. nov. - anaerobic, alkaliphilic, sulphate reducing bacterium isolated from terrestrial mud volcano.</title>
        <authorList>
            <person name="Frolova A."/>
            <person name="Merkel A.Y."/>
            <person name="Slobodkin A.I."/>
        </authorList>
    </citation>
    <scope>NUCLEOTIDE SEQUENCE [LARGE SCALE GENOMIC DNA]</scope>
    <source>
        <strain evidence="6 7">H1</strain>
    </source>
</reference>
<evidence type="ECO:0000313" key="7">
    <source>
        <dbReference type="Proteomes" id="UP001209681"/>
    </source>
</evidence>
<feature type="compositionally biased region" description="Polar residues" evidence="4">
    <location>
        <begin position="34"/>
        <end position="45"/>
    </location>
</feature>
<dbReference type="Pfam" id="PF17762">
    <property type="entry name" value="HTH_ParB"/>
    <property type="match status" value="1"/>
</dbReference>
<evidence type="ECO:0000256" key="3">
    <source>
        <dbReference type="ARBA" id="ARBA00023125"/>
    </source>
</evidence>
<feature type="domain" description="ParB-like N-terminal" evidence="5">
    <location>
        <begin position="44"/>
        <end position="133"/>
    </location>
</feature>
<keyword evidence="7" id="KW-1185">Reference proteome</keyword>
<dbReference type="Pfam" id="PF23552">
    <property type="entry name" value="ParB_C"/>
    <property type="match status" value="1"/>
</dbReference>
<dbReference type="RefSeq" id="WP_265423713.1">
    <property type="nucleotide sequence ID" value="NZ_JAPFPW010000002.1"/>
</dbReference>
<evidence type="ECO:0000256" key="4">
    <source>
        <dbReference type="SAM" id="MobiDB-lite"/>
    </source>
</evidence>
<dbReference type="InterPro" id="IPR004437">
    <property type="entry name" value="ParB/RepB/Spo0J"/>
</dbReference>
<comment type="similarity">
    <text evidence="1">Belongs to the ParB family.</text>
</comment>
<proteinExistence type="inferred from homology"/>
<dbReference type="Pfam" id="PF02195">
    <property type="entry name" value="ParB_N"/>
    <property type="match status" value="1"/>
</dbReference>
<dbReference type="EMBL" id="JAPFPW010000002">
    <property type="protein sequence ID" value="MCW7752852.1"/>
    <property type="molecule type" value="Genomic_DNA"/>
</dbReference>
<dbReference type="PANTHER" id="PTHR33375">
    <property type="entry name" value="CHROMOSOME-PARTITIONING PROTEIN PARB-RELATED"/>
    <property type="match status" value="1"/>
</dbReference>
<dbReference type="SMART" id="SM00470">
    <property type="entry name" value="ParB"/>
    <property type="match status" value="1"/>
</dbReference>